<sequence length="75" mass="8720">MKKNITCLLLVAIIISIFCLTVSSSQTINVKDYIKDKFLSAFILYLSSLEDLDSYEKEFIDLLENLPEEEQEYYA</sequence>
<organism evidence="1">
    <name type="scientific">marine sediment metagenome</name>
    <dbReference type="NCBI Taxonomy" id="412755"/>
    <lineage>
        <taxon>unclassified sequences</taxon>
        <taxon>metagenomes</taxon>
        <taxon>ecological metagenomes</taxon>
    </lineage>
</organism>
<proteinExistence type="predicted"/>
<reference evidence="1" key="1">
    <citation type="journal article" date="2014" name="Front. Microbiol.">
        <title>High frequency of phylogenetically diverse reductive dehalogenase-homologous genes in deep subseafloor sedimentary metagenomes.</title>
        <authorList>
            <person name="Kawai M."/>
            <person name="Futagami T."/>
            <person name="Toyoda A."/>
            <person name="Takaki Y."/>
            <person name="Nishi S."/>
            <person name="Hori S."/>
            <person name="Arai W."/>
            <person name="Tsubouchi T."/>
            <person name="Morono Y."/>
            <person name="Uchiyama I."/>
            <person name="Ito T."/>
            <person name="Fujiyama A."/>
            <person name="Inagaki F."/>
            <person name="Takami H."/>
        </authorList>
    </citation>
    <scope>NUCLEOTIDE SEQUENCE</scope>
    <source>
        <strain evidence="1">Expedition CK06-06</strain>
    </source>
</reference>
<protein>
    <submittedName>
        <fullName evidence="1">Uncharacterized protein</fullName>
    </submittedName>
</protein>
<dbReference type="AlphaFoldDB" id="X1PN18"/>
<accession>X1PN18</accession>
<dbReference type="EMBL" id="BARV01035459">
    <property type="protein sequence ID" value="GAI57238.1"/>
    <property type="molecule type" value="Genomic_DNA"/>
</dbReference>
<evidence type="ECO:0000313" key="1">
    <source>
        <dbReference type="EMBL" id="GAI57238.1"/>
    </source>
</evidence>
<gene>
    <name evidence="1" type="ORF">S06H3_55331</name>
</gene>
<name>X1PN18_9ZZZZ</name>
<comment type="caution">
    <text evidence="1">The sequence shown here is derived from an EMBL/GenBank/DDBJ whole genome shotgun (WGS) entry which is preliminary data.</text>
</comment>
<feature type="non-terminal residue" evidence="1">
    <location>
        <position position="75"/>
    </location>
</feature>